<feature type="region of interest" description="Disordered" evidence="1">
    <location>
        <begin position="37"/>
        <end position="57"/>
    </location>
</feature>
<comment type="caution">
    <text evidence="3">The sequence shown here is derived from an EMBL/GenBank/DDBJ whole genome shotgun (WGS) entry which is preliminary data.</text>
</comment>
<keyword evidence="4" id="KW-1185">Reference proteome</keyword>
<name>A0A430F5D6_9BIFI</name>
<reference evidence="3 4" key="1">
    <citation type="submission" date="2018-09" db="EMBL/GenBank/DDBJ databases">
        <title>Characterization of the phylogenetic diversity of five novel species belonging to the genus Bifidobacterium.</title>
        <authorList>
            <person name="Lugli G.A."/>
            <person name="Duranti S."/>
            <person name="Milani C."/>
        </authorList>
    </citation>
    <scope>NUCLEOTIDE SEQUENCE [LARGE SCALE GENOMIC DNA]</scope>
    <source>
        <strain evidence="3 4">2020B</strain>
    </source>
</reference>
<evidence type="ECO:0000256" key="2">
    <source>
        <dbReference type="SAM" id="Phobius"/>
    </source>
</evidence>
<proteinExistence type="predicted"/>
<organism evidence="3 4">
    <name type="scientific">Bifidobacterium castoris</name>
    <dbReference type="NCBI Taxonomy" id="2306972"/>
    <lineage>
        <taxon>Bacteria</taxon>
        <taxon>Bacillati</taxon>
        <taxon>Actinomycetota</taxon>
        <taxon>Actinomycetes</taxon>
        <taxon>Bifidobacteriales</taxon>
        <taxon>Bifidobacteriaceae</taxon>
        <taxon>Bifidobacterium</taxon>
    </lineage>
</organism>
<dbReference type="EMBL" id="QXGI01000008">
    <property type="protein sequence ID" value="RSX46099.1"/>
    <property type="molecule type" value="Genomic_DNA"/>
</dbReference>
<gene>
    <name evidence="3" type="ORF">D2E22_1671</name>
</gene>
<feature type="transmembrane region" description="Helical" evidence="2">
    <location>
        <begin position="6"/>
        <end position="24"/>
    </location>
</feature>
<keyword evidence="2" id="KW-0812">Transmembrane</keyword>
<feature type="compositionally biased region" description="Basic residues" evidence="1">
    <location>
        <begin position="37"/>
        <end position="49"/>
    </location>
</feature>
<evidence type="ECO:0000256" key="1">
    <source>
        <dbReference type="SAM" id="MobiDB-lite"/>
    </source>
</evidence>
<dbReference type="RefSeq" id="WP_164518487.1">
    <property type="nucleotide sequence ID" value="NZ_QXGI01000008.1"/>
</dbReference>
<accession>A0A430F5D6</accession>
<dbReference type="Proteomes" id="UP000288052">
    <property type="component" value="Unassembled WGS sequence"/>
</dbReference>
<evidence type="ECO:0000313" key="3">
    <source>
        <dbReference type="EMBL" id="RSX46099.1"/>
    </source>
</evidence>
<keyword evidence="2" id="KW-0472">Membrane</keyword>
<evidence type="ECO:0000313" key="4">
    <source>
        <dbReference type="Proteomes" id="UP000288052"/>
    </source>
</evidence>
<sequence>MTVVILNMACIAALVGLAGLITCVKDAISLDQRIARGARRDRQTRKHERREHDQEAR</sequence>
<keyword evidence="2" id="KW-1133">Transmembrane helix</keyword>
<dbReference type="AlphaFoldDB" id="A0A430F5D6"/>
<protein>
    <submittedName>
        <fullName evidence="3">Uncharacterized protein</fullName>
    </submittedName>
</protein>